<dbReference type="SUPFAM" id="SSF55347">
    <property type="entry name" value="Glyceraldehyde-3-phosphate dehydrogenase-like, C-terminal domain"/>
    <property type="match status" value="1"/>
</dbReference>
<dbReference type="InterPro" id="IPR055170">
    <property type="entry name" value="GFO_IDH_MocA-like_dom"/>
</dbReference>
<feature type="domain" description="Gfo/Idh/MocA-like oxidoreductase N-terminal" evidence="1">
    <location>
        <begin position="5"/>
        <end position="118"/>
    </location>
</feature>
<comment type="caution">
    <text evidence="3">The sequence shown here is derived from an EMBL/GenBank/DDBJ whole genome shotgun (WGS) entry which is preliminary data.</text>
</comment>
<dbReference type="EMBL" id="VNJI01000009">
    <property type="protein sequence ID" value="TVY10210.1"/>
    <property type="molecule type" value="Genomic_DNA"/>
</dbReference>
<dbReference type="InterPro" id="IPR000683">
    <property type="entry name" value="Gfo/Idh/MocA-like_OxRdtase_N"/>
</dbReference>
<dbReference type="RefSeq" id="WP_144845724.1">
    <property type="nucleotide sequence ID" value="NZ_VNJI01000009.1"/>
</dbReference>
<protein>
    <submittedName>
        <fullName evidence="3">Gfo/Idh/MocA family oxidoreductase</fullName>
    </submittedName>
</protein>
<dbReference type="Gene3D" id="3.30.360.10">
    <property type="entry name" value="Dihydrodipicolinate Reductase, domain 2"/>
    <property type="match status" value="1"/>
</dbReference>
<dbReference type="Pfam" id="PF22725">
    <property type="entry name" value="GFO_IDH_MocA_C3"/>
    <property type="match status" value="1"/>
</dbReference>
<evidence type="ECO:0000313" key="3">
    <source>
        <dbReference type="EMBL" id="TVY10210.1"/>
    </source>
</evidence>
<dbReference type="SUPFAM" id="SSF51735">
    <property type="entry name" value="NAD(P)-binding Rossmann-fold domains"/>
    <property type="match status" value="1"/>
</dbReference>
<evidence type="ECO:0000313" key="4">
    <source>
        <dbReference type="Proteomes" id="UP000317036"/>
    </source>
</evidence>
<gene>
    <name evidence="3" type="ORF">FPZ49_09060</name>
</gene>
<accession>A0A559KDK7</accession>
<evidence type="ECO:0000259" key="1">
    <source>
        <dbReference type="Pfam" id="PF01408"/>
    </source>
</evidence>
<dbReference type="GO" id="GO:0000166">
    <property type="term" value="F:nucleotide binding"/>
    <property type="evidence" value="ECO:0007669"/>
    <property type="project" value="InterPro"/>
</dbReference>
<dbReference type="PANTHER" id="PTHR43249:SF1">
    <property type="entry name" value="D-GLUCOSIDE 3-DEHYDROGENASE"/>
    <property type="match status" value="1"/>
</dbReference>
<sequence length="394" mass="44033">MSKKLKVALVGLGNIGKTHVNYLPKMNTVELVAVCDVVKEKAEQYAAICGTAAFTDFREMFDHAKPEAVIIAVPHYDHPTIAIEAFERGIHVLCEKPISVHVNDAARMIEAHEQAKLTYPKLTFGLMFQERTYPHYRKIKDILDGGELGRLTRVTWINTTMFRSQTYYDSGDWRATWAGEGGGILVNQCPHTLDMYQWLFGVPVKISAHAHIGKYHDIEVEDEVTAYFEHENGMVGHLIVTTAESPGTNRFEIVGENGKLVYEDGKLMFYRNRSSMLSFIKETKNSFGRVENWPTNIPVSSDTNGAHPIVAEKFVNAILQETGDLIAHGREGINSVIIANGIMLSSFKQAVLAVPFDADEYEAKLQELIQTSKYVKKTAANSQGQEDMSASFGR</sequence>
<keyword evidence="4" id="KW-1185">Reference proteome</keyword>
<organism evidence="3 4">
    <name type="scientific">Paenibacillus cremeus</name>
    <dbReference type="NCBI Taxonomy" id="2163881"/>
    <lineage>
        <taxon>Bacteria</taxon>
        <taxon>Bacillati</taxon>
        <taxon>Bacillota</taxon>
        <taxon>Bacilli</taxon>
        <taxon>Bacillales</taxon>
        <taxon>Paenibacillaceae</taxon>
        <taxon>Paenibacillus</taxon>
    </lineage>
</organism>
<dbReference type="PANTHER" id="PTHR43249">
    <property type="entry name" value="UDP-N-ACETYL-2-AMINO-2-DEOXY-D-GLUCURONATE OXIDASE"/>
    <property type="match status" value="1"/>
</dbReference>
<evidence type="ECO:0000259" key="2">
    <source>
        <dbReference type="Pfam" id="PF22725"/>
    </source>
</evidence>
<dbReference type="InterPro" id="IPR036291">
    <property type="entry name" value="NAD(P)-bd_dom_sf"/>
</dbReference>
<dbReference type="OrthoDB" id="9815825at2"/>
<name>A0A559KDK7_9BACL</name>
<dbReference type="AlphaFoldDB" id="A0A559KDK7"/>
<dbReference type="InterPro" id="IPR052515">
    <property type="entry name" value="Gfo/Idh/MocA_Oxidoreductase"/>
</dbReference>
<reference evidence="3 4" key="1">
    <citation type="submission" date="2019-07" db="EMBL/GenBank/DDBJ databases">
        <authorList>
            <person name="Kim J."/>
        </authorList>
    </citation>
    <scope>NUCLEOTIDE SEQUENCE [LARGE SCALE GENOMIC DNA]</scope>
    <source>
        <strain evidence="3 4">JC52</strain>
    </source>
</reference>
<proteinExistence type="predicted"/>
<dbReference type="Pfam" id="PF01408">
    <property type="entry name" value="GFO_IDH_MocA"/>
    <property type="match status" value="1"/>
</dbReference>
<dbReference type="Gene3D" id="3.40.50.720">
    <property type="entry name" value="NAD(P)-binding Rossmann-like Domain"/>
    <property type="match status" value="1"/>
</dbReference>
<dbReference type="Proteomes" id="UP000317036">
    <property type="component" value="Unassembled WGS sequence"/>
</dbReference>
<feature type="domain" description="GFO/IDH/MocA-like oxidoreductase" evidence="2">
    <location>
        <begin position="136"/>
        <end position="260"/>
    </location>
</feature>